<dbReference type="EMBL" id="FORO01000006">
    <property type="protein sequence ID" value="SFI81227.1"/>
    <property type="molecule type" value="Genomic_DNA"/>
</dbReference>
<protein>
    <submittedName>
        <fullName evidence="2">Uncharacterized protein</fullName>
    </submittedName>
</protein>
<accession>A0A1I3L935</accession>
<evidence type="ECO:0000256" key="1">
    <source>
        <dbReference type="SAM" id="Phobius"/>
    </source>
</evidence>
<dbReference type="GeneID" id="42782759"/>
<sequence length="67" mass="7585">MMSTSTPELGPLESFDETFWWLLREGLFVASIVLFWIVAAVGVRIALEVVGPFSNWHRSVHYSGQES</sequence>
<organism evidence="2 3">
    <name type="scientific">Natronobacterium gregoryi</name>
    <dbReference type="NCBI Taxonomy" id="44930"/>
    <lineage>
        <taxon>Archaea</taxon>
        <taxon>Methanobacteriati</taxon>
        <taxon>Methanobacteriota</taxon>
        <taxon>Stenosarchaea group</taxon>
        <taxon>Halobacteria</taxon>
        <taxon>Halobacteriales</taxon>
        <taxon>Natrialbaceae</taxon>
        <taxon>Natronobacterium</taxon>
    </lineage>
</organism>
<keyword evidence="1" id="KW-0812">Transmembrane</keyword>
<dbReference type="AlphaFoldDB" id="A0A1I3L935"/>
<keyword evidence="1" id="KW-0472">Membrane</keyword>
<dbReference type="Proteomes" id="UP000182829">
    <property type="component" value="Unassembled WGS sequence"/>
</dbReference>
<keyword evidence="1" id="KW-1133">Transmembrane helix</keyword>
<gene>
    <name evidence="2" type="ORF">SAMN05443661_10661</name>
</gene>
<name>A0A1I3L935_9EURY</name>
<evidence type="ECO:0000313" key="2">
    <source>
        <dbReference type="EMBL" id="SFI81227.1"/>
    </source>
</evidence>
<dbReference type="RefSeq" id="WP_015233220.1">
    <property type="nucleotide sequence ID" value="NZ_FORO01000006.1"/>
</dbReference>
<evidence type="ECO:0000313" key="3">
    <source>
        <dbReference type="Proteomes" id="UP000182829"/>
    </source>
</evidence>
<proteinExistence type="predicted"/>
<reference evidence="2 3" key="1">
    <citation type="submission" date="2016-10" db="EMBL/GenBank/DDBJ databases">
        <authorList>
            <person name="de Groot N.N."/>
        </authorList>
    </citation>
    <scope>NUCLEOTIDE SEQUENCE [LARGE SCALE GENOMIC DNA]</scope>
    <source>
        <strain evidence="2 3">SP2</strain>
    </source>
</reference>
<feature type="transmembrane region" description="Helical" evidence="1">
    <location>
        <begin position="27"/>
        <end position="47"/>
    </location>
</feature>